<dbReference type="STRING" id="1147741.A0A0R3S6Y5"/>
<accession>A0A0R3S6Y5</accession>
<evidence type="ECO:0000256" key="6">
    <source>
        <dbReference type="ARBA" id="ARBA00023123"/>
    </source>
</evidence>
<dbReference type="GO" id="GO:0030239">
    <property type="term" value="P:myofibril assembly"/>
    <property type="evidence" value="ECO:0007669"/>
    <property type="project" value="UniProtKB-ARBA"/>
</dbReference>
<proteinExistence type="inferred from homology"/>
<evidence type="ECO:0000313" key="11">
    <source>
        <dbReference type="Proteomes" id="UP000050640"/>
    </source>
</evidence>
<keyword evidence="5 9" id="KW-0175">Coiled coil</keyword>
<evidence type="ECO:0000259" key="10">
    <source>
        <dbReference type="Pfam" id="PF01576"/>
    </source>
</evidence>
<dbReference type="Gene3D" id="1.20.5.340">
    <property type="match status" value="1"/>
</dbReference>
<evidence type="ECO:0000256" key="4">
    <source>
        <dbReference type="ARBA" id="ARBA00022490"/>
    </source>
</evidence>
<dbReference type="InterPro" id="IPR002928">
    <property type="entry name" value="Myosin_tail"/>
</dbReference>
<dbReference type="Pfam" id="PF01576">
    <property type="entry name" value="Myosin_tail_1"/>
    <property type="match status" value="1"/>
</dbReference>
<evidence type="ECO:0000256" key="5">
    <source>
        <dbReference type="ARBA" id="ARBA00023054"/>
    </source>
</evidence>
<feature type="domain" description="Myosin tail" evidence="10">
    <location>
        <begin position="41"/>
        <end position="174"/>
    </location>
</feature>
<evidence type="ECO:0000256" key="1">
    <source>
        <dbReference type="ARBA" id="ARBA00004657"/>
    </source>
</evidence>
<dbReference type="FunFam" id="1.20.5.340:FF:000035">
    <property type="entry name" value="Paramyosin, long form"/>
    <property type="match status" value="1"/>
</dbReference>
<keyword evidence="7" id="KW-0505">Motor protein</keyword>
<evidence type="ECO:0000313" key="12">
    <source>
        <dbReference type="WBParaSite" id="EEL_0001055701-mRNA-1"/>
    </source>
</evidence>
<comment type="subcellular location">
    <subcellularLocation>
        <location evidence="1">Cytoplasm</location>
        <location evidence="1">Myofibril</location>
    </subcellularLocation>
</comment>
<feature type="coiled-coil region" evidence="9">
    <location>
        <begin position="40"/>
        <end position="173"/>
    </location>
</feature>
<evidence type="ECO:0000256" key="9">
    <source>
        <dbReference type="SAM" id="Coils"/>
    </source>
</evidence>
<dbReference type="WBParaSite" id="EEL_0001055701-mRNA-1">
    <property type="protein sequence ID" value="EEL_0001055701-mRNA-1"/>
    <property type="gene ID" value="EEL_0001055701"/>
</dbReference>
<keyword evidence="3" id="KW-0787">Thick filament</keyword>
<dbReference type="GO" id="GO:0016459">
    <property type="term" value="C:myosin complex"/>
    <property type="evidence" value="ECO:0007669"/>
    <property type="project" value="UniProtKB-KW"/>
</dbReference>
<evidence type="ECO:0000256" key="8">
    <source>
        <dbReference type="ARBA" id="ARBA00023179"/>
    </source>
</evidence>
<dbReference type="Proteomes" id="UP000050640">
    <property type="component" value="Unplaced"/>
</dbReference>
<evidence type="ECO:0000256" key="3">
    <source>
        <dbReference type="ARBA" id="ARBA00022433"/>
    </source>
</evidence>
<name>A0A0R3S6Y5_9BILA</name>
<keyword evidence="4" id="KW-0963">Cytoplasm</keyword>
<dbReference type="GO" id="GO:0030016">
    <property type="term" value="C:myofibril"/>
    <property type="evidence" value="ECO:0007669"/>
    <property type="project" value="UniProtKB-SubCell"/>
</dbReference>
<keyword evidence="8" id="KW-0514">Muscle protein</keyword>
<dbReference type="AlphaFoldDB" id="A0A0R3S6Y5"/>
<comment type="similarity">
    <text evidence="2">Belongs to the paramyosin family.</text>
</comment>
<dbReference type="GO" id="GO:0032982">
    <property type="term" value="C:myosin filament"/>
    <property type="evidence" value="ECO:0007669"/>
    <property type="project" value="UniProtKB-KW"/>
</dbReference>
<evidence type="ECO:0000256" key="7">
    <source>
        <dbReference type="ARBA" id="ARBA00023175"/>
    </source>
</evidence>
<keyword evidence="6" id="KW-0518">Myosin</keyword>
<sequence>MSGSLYRSPSAALYKSPSMSAFGGLPAAFGSMSVADLGSLTRLEDKIRLLQEDLESERELRNRIERERADLSVQLIALTDRLEDAEGTTDSQIESNRKREAELQKLRKLLEESQLENEDAMNVLRKKHQDACLDYTEQIEQLQKKNSKIDRERQRLQHEVIELTATIDQLQKDKVTFVPAPPFPFFFVFLSLSLSLSHSFPFSP</sequence>
<organism evidence="11 12">
    <name type="scientific">Elaeophora elaphi</name>
    <dbReference type="NCBI Taxonomy" id="1147741"/>
    <lineage>
        <taxon>Eukaryota</taxon>
        <taxon>Metazoa</taxon>
        <taxon>Ecdysozoa</taxon>
        <taxon>Nematoda</taxon>
        <taxon>Chromadorea</taxon>
        <taxon>Rhabditida</taxon>
        <taxon>Spirurina</taxon>
        <taxon>Spiruromorpha</taxon>
        <taxon>Filarioidea</taxon>
        <taxon>Onchocercidae</taxon>
        <taxon>Elaeophora</taxon>
    </lineage>
</organism>
<evidence type="ECO:0000256" key="2">
    <source>
        <dbReference type="ARBA" id="ARBA00008447"/>
    </source>
</evidence>
<protein>
    <submittedName>
        <fullName evidence="12">Myosin_tail_1 domain-containing protein</fullName>
    </submittedName>
</protein>
<keyword evidence="11" id="KW-1185">Reference proteome</keyword>
<reference evidence="12" key="1">
    <citation type="submission" date="2017-02" db="UniProtKB">
        <authorList>
            <consortium name="WormBaseParasite"/>
        </authorList>
    </citation>
    <scope>IDENTIFICATION</scope>
</reference>